<name>A0A3G8Z9C4_9FLAO</name>
<dbReference type="KEGG" id="eva:EIB75_02270"/>
<evidence type="ECO:0000313" key="2">
    <source>
        <dbReference type="Proteomes" id="UP000272316"/>
    </source>
</evidence>
<proteinExistence type="predicted"/>
<evidence type="ECO:0000313" key="1">
    <source>
        <dbReference type="EMBL" id="AZI54152.1"/>
    </source>
</evidence>
<reference evidence="2" key="1">
    <citation type="submission" date="2018-11" db="EMBL/GenBank/DDBJ databases">
        <title>Proposal to divide the Flavobacteriaceae and reorganize its genera based on Amino Acid Identity values calculated from whole genome sequences.</title>
        <authorList>
            <person name="Nicholson A.C."/>
            <person name="Gulvik C.A."/>
            <person name="Whitney A.M."/>
            <person name="Sheth M."/>
            <person name="Batra D."/>
            <person name="Pryor J."/>
            <person name="Bernardet J.-F."/>
            <person name="Hugo C."/>
            <person name="Kampfer P."/>
            <person name="Newman J.D."/>
            <person name="McQuiston J.R."/>
        </authorList>
    </citation>
    <scope>NUCLEOTIDE SEQUENCE [LARGE SCALE GENOMIC DNA]</scope>
    <source>
        <strain evidence="2">H6466</strain>
    </source>
</reference>
<accession>A0A3G8Z9C4</accession>
<sequence length="299" mass="35793">MDAKIVTYLNHDNYFGVLVYGTHIQEMVEIYSNTLLIPLPKLYHNDFVDYVKNFGANFNFKFSDVNIETFNKDYNDNIPVAFILHKICKPESDNKTFESKYYPEVEKAKLYLAMHSGQSSYDFFKVIKNNNRIFYKTELLQFNESFRLWISEEEKTEFKLSTENIITNQRFSITLFQDANRELNNVYKIARYFLVLESIVGSQAESRREIRNFFAINNYSTFYDFRNELGQNFQIDFVELAGIIRAKLFHGVELKYKYFKKLFNTEDDYIFFIKNTGYFPKYMRDMCEVALRTKEMTSR</sequence>
<dbReference type="EMBL" id="CP034160">
    <property type="protein sequence ID" value="AZI54152.1"/>
    <property type="molecule type" value="Genomic_DNA"/>
</dbReference>
<organism evidence="1 2">
    <name type="scientific">Epilithonimonas vandammei</name>
    <dbReference type="NCBI Taxonomy" id="2487072"/>
    <lineage>
        <taxon>Bacteria</taxon>
        <taxon>Pseudomonadati</taxon>
        <taxon>Bacteroidota</taxon>
        <taxon>Flavobacteriia</taxon>
        <taxon>Flavobacteriales</taxon>
        <taxon>Weeksellaceae</taxon>
        <taxon>Chryseobacterium group</taxon>
        <taxon>Epilithonimonas</taxon>
    </lineage>
</organism>
<gene>
    <name evidence="1" type="ORF">EIB75_02270</name>
</gene>
<protein>
    <submittedName>
        <fullName evidence="1">Uncharacterized protein</fullName>
    </submittedName>
</protein>
<dbReference type="Proteomes" id="UP000272316">
    <property type="component" value="Chromosome"/>
</dbReference>
<dbReference type="RefSeq" id="WP_124985583.1">
    <property type="nucleotide sequence ID" value="NZ_CP034160.1"/>
</dbReference>
<dbReference type="AlphaFoldDB" id="A0A3G8Z9C4"/>